<dbReference type="Pfam" id="PF13511">
    <property type="entry name" value="DUF4124"/>
    <property type="match status" value="1"/>
</dbReference>
<dbReference type="OrthoDB" id="7064973at2"/>
<sequence>MKATVRLFQLVLPLCLALPVLGEARLYRWVDEHGNVHYSDHVPPEHAHQGRDVKSSDGRTLDRVAPARSREEIEAEKRQQQAEAETRRRLEEEAARQAEHDRVLRLTFSSVRDIERIRDDRIEALRGRIHLAEGRIVNLEGQLNQARQRAADLERSGRDADDAHERIQVLRARIEENQVFIATTEAEIATTEARYEADIERFQYLLRREAAER</sequence>
<name>A0A3E0WYB6_9GAMM</name>
<dbReference type="RefSeq" id="WP_116301728.1">
    <property type="nucleotide sequence ID" value="NZ_NFZV01000006.1"/>
</dbReference>
<feature type="compositionally biased region" description="Basic and acidic residues" evidence="1">
    <location>
        <begin position="39"/>
        <end position="62"/>
    </location>
</feature>
<accession>A0A3E0WYB6</accession>
<dbReference type="Proteomes" id="UP000256763">
    <property type="component" value="Unassembled WGS sequence"/>
</dbReference>
<proteinExistence type="predicted"/>
<evidence type="ECO:0000259" key="2">
    <source>
        <dbReference type="Pfam" id="PF13511"/>
    </source>
</evidence>
<organism evidence="3 4">
    <name type="scientific">Alkalilimnicola ehrlichii</name>
    <dbReference type="NCBI Taxonomy" id="351052"/>
    <lineage>
        <taxon>Bacteria</taxon>
        <taxon>Pseudomonadati</taxon>
        <taxon>Pseudomonadota</taxon>
        <taxon>Gammaproteobacteria</taxon>
        <taxon>Chromatiales</taxon>
        <taxon>Ectothiorhodospiraceae</taxon>
        <taxon>Alkalilimnicola</taxon>
    </lineage>
</organism>
<dbReference type="InterPro" id="IPR025392">
    <property type="entry name" value="DUF4124"/>
</dbReference>
<evidence type="ECO:0000313" key="3">
    <source>
        <dbReference type="EMBL" id="RFA37389.1"/>
    </source>
</evidence>
<feature type="compositionally biased region" description="Basic and acidic residues" evidence="1">
    <location>
        <begin position="68"/>
        <end position="94"/>
    </location>
</feature>
<keyword evidence="4" id="KW-1185">Reference proteome</keyword>
<gene>
    <name evidence="3" type="ORF">CAL65_08815</name>
</gene>
<feature type="domain" description="DUF4124" evidence="2">
    <location>
        <begin position="14"/>
        <end position="55"/>
    </location>
</feature>
<protein>
    <recommendedName>
        <fullName evidence="2">DUF4124 domain-containing protein</fullName>
    </recommendedName>
</protein>
<dbReference type="EMBL" id="NFZW01000007">
    <property type="protein sequence ID" value="RFA37389.1"/>
    <property type="molecule type" value="Genomic_DNA"/>
</dbReference>
<reference evidence="4" key="1">
    <citation type="submission" date="2017-05" db="EMBL/GenBank/DDBJ databases">
        <authorList>
            <person name="Sharma S."/>
            <person name="Sidhu C."/>
            <person name="Pinnaka A.K."/>
        </authorList>
    </citation>
    <scope>NUCLEOTIDE SEQUENCE [LARGE SCALE GENOMIC DNA]</scope>
    <source>
        <strain evidence="4">AK93</strain>
    </source>
</reference>
<evidence type="ECO:0000256" key="1">
    <source>
        <dbReference type="SAM" id="MobiDB-lite"/>
    </source>
</evidence>
<dbReference type="AlphaFoldDB" id="A0A3E0WYB6"/>
<evidence type="ECO:0000313" key="4">
    <source>
        <dbReference type="Proteomes" id="UP000256763"/>
    </source>
</evidence>
<comment type="caution">
    <text evidence="3">The sequence shown here is derived from an EMBL/GenBank/DDBJ whole genome shotgun (WGS) entry which is preliminary data.</text>
</comment>
<feature type="region of interest" description="Disordered" evidence="1">
    <location>
        <begin position="39"/>
        <end position="94"/>
    </location>
</feature>